<evidence type="ECO:0008006" key="3">
    <source>
        <dbReference type="Google" id="ProtNLM"/>
    </source>
</evidence>
<keyword evidence="2" id="KW-1185">Reference proteome</keyword>
<sequence>MGEHINIDDFVDALDPEILREVTAALDIPSENQDRAIFRIGQAVRACLQLRERLERYPPTTKKDRKELERIVATARKLSTLLSNRSKAVNGILEIEWLGQTISPNDLFSALDALEDINIDPGKDGRPMEYQTLLQLARWLEGIAAECGGTASIKDAKGRLIDALNILRDALPGDIIPDELPYSSLERTKIEHSRIRQQVDRRKTLKTGEL</sequence>
<dbReference type="Proteomes" id="UP001300261">
    <property type="component" value="Unassembled WGS sequence"/>
</dbReference>
<gene>
    <name evidence="1" type="ORF">ON753_06085</name>
</gene>
<comment type="caution">
    <text evidence="1">The sequence shown here is derived from an EMBL/GenBank/DDBJ whole genome shotgun (WGS) entry which is preliminary data.</text>
</comment>
<organism evidence="1 2">
    <name type="scientific">Roseibium salinum</name>
    <dbReference type="NCBI Taxonomy" id="1604349"/>
    <lineage>
        <taxon>Bacteria</taxon>
        <taxon>Pseudomonadati</taxon>
        <taxon>Pseudomonadota</taxon>
        <taxon>Alphaproteobacteria</taxon>
        <taxon>Hyphomicrobiales</taxon>
        <taxon>Stappiaceae</taxon>
        <taxon>Roseibium</taxon>
    </lineage>
</organism>
<dbReference type="EMBL" id="JAPEVI010000003">
    <property type="protein sequence ID" value="MCX2721975.1"/>
    <property type="molecule type" value="Genomic_DNA"/>
</dbReference>
<reference evidence="1 2" key="1">
    <citation type="journal article" date="2016" name="Int. J. Syst. Evol. Microbiol.">
        <title>Labrenzia salina sp. nov., isolated from the rhizosphere of the halophyte Arthrocnemum macrostachyum.</title>
        <authorList>
            <person name="Camacho M."/>
            <person name="Redondo-Gomez S."/>
            <person name="Rodriguez-Llorente I."/>
            <person name="Rohde M."/>
            <person name="Sproer C."/>
            <person name="Schumann P."/>
            <person name="Klenk H.P."/>
            <person name="Montero-Calasanz M.D.C."/>
        </authorList>
    </citation>
    <scope>NUCLEOTIDE SEQUENCE [LARGE SCALE GENOMIC DNA]</scope>
    <source>
        <strain evidence="1 2">DSM 29163</strain>
    </source>
</reference>
<proteinExistence type="predicted"/>
<name>A0ABT3QYJ6_9HYPH</name>
<evidence type="ECO:0000313" key="2">
    <source>
        <dbReference type="Proteomes" id="UP001300261"/>
    </source>
</evidence>
<dbReference type="RefSeq" id="WP_265961680.1">
    <property type="nucleotide sequence ID" value="NZ_JAPEVI010000003.1"/>
</dbReference>
<protein>
    <recommendedName>
        <fullName evidence="3">Endonuclease MutS2</fullName>
    </recommendedName>
</protein>
<evidence type="ECO:0000313" key="1">
    <source>
        <dbReference type="EMBL" id="MCX2721975.1"/>
    </source>
</evidence>
<accession>A0ABT3QYJ6</accession>